<dbReference type="GO" id="GO:0005576">
    <property type="term" value="C:extracellular region"/>
    <property type="evidence" value="ECO:0007669"/>
    <property type="project" value="TreeGrafter"/>
</dbReference>
<evidence type="ECO:0000313" key="2">
    <source>
        <dbReference type="Proteomes" id="UP000046176"/>
    </source>
</evidence>
<dbReference type="EMBL" id="CCRH01000002">
    <property type="protein sequence ID" value="CDZ31904.1"/>
    <property type="molecule type" value="Genomic_DNA"/>
</dbReference>
<accession>A0A0T7FA41</accession>
<name>A0A0T7FA41_NEOGA</name>
<dbReference type="PANTHER" id="PTHR37549:SF1">
    <property type="entry name" value="LIPOPROTEIN LPRI"/>
    <property type="match status" value="1"/>
</dbReference>
<evidence type="ECO:0000313" key="1">
    <source>
        <dbReference type="EMBL" id="CDZ31904.1"/>
    </source>
</evidence>
<dbReference type="OrthoDB" id="1522627at2"/>
<dbReference type="Proteomes" id="UP000046176">
    <property type="component" value="Unassembled WGS sequence"/>
</dbReference>
<reference evidence="1 2" key="1">
    <citation type="submission" date="2014-08" db="EMBL/GenBank/DDBJ databases">
        <authorList>
            <person name="Chen Y.-H."/>
        </authorList>
    </citation>
    <scope>NUCLEOTIDE SEQUENCE [LARGE SCALE GENOMIC DNA]</scope>
</reference>
<dbReference type="SUPFAM" id="SSF52096">
    <property type="entry name" value="ClpP/crotonase"/>
    <property type="match status" value="1"/>
</dbReference>
<dbReference type="InterPro" id="IPR029045">
    <property type="entry name" value="ClpP/crotonase-like_dom_sf"/>
</dbReference>
<organism evidence="1 2">
    <name type="scientific">Neorhizobium galegae bv. officinalis</name>
    <dbReference type="NCBI Taxonomy" id="323656"/>
    <lineage>
        <taxon>Bacteria</taxon>
        <taxon>Pseudomonadati</taxon>
        <taxon>Pseudomonadota</taxon>
        <taxon>Alphaproteobacteria</taxon>
        <taxon>Hyphomicrobiales</taxon>
        <taxon>Rhizobiaceae</taxon>
        <taxon>Rhizobium/Agrobacterium group</taxon>
        <taxon>Neorhizobium</taxon>
    </lineage>
</organism>
<sequence length="395" mass="43171">MLIIEAGSNTDGMGVSVMFRMGWLALAAAMLLCGVEAASAAEIEKFDLPGIAVPFVSIRGPIEAGDGEKFETVVRGVNRASVILQSLGGLVKEALHIGATIRIEGFATMVPADKECFSACGLIWVSGVRRYMSDTSQIGFHAAYRQENGEYRESGIANAEIGSYLTHLGLRIEAIRYFTAAGPNDFLLLTPDRARMLGIETYKIDGANITTPSAAPTVDVYADRFVSLSLLQSRCAPFLQPDTAAVKRSQEEVFAEGNKLVGSDKWIELWTRLLEDAKSGLNNKGALLICIETEASLRGQGQETGIYGPSFSCAAATTPTELSLCRQPELWAKDRAMNSIYMWVRNNVEKSVRKRLLEVQRSWLKDRNDCGGDARCLNAVYDQRLNELRAIDLPS</sequence>
<proteinExistence type="predicted"/>
<dbReference type="RefSeq" id="WP_052754612.1">
    <property type="nucleotide sequence ID" value="NZ_CCRH01000002.1"/>
</dbReference>
<dbReference type="Gene3D" id="3.90.226.10">
    <property type="entry name" value="2-enoyl-CoA Hydratase, Chain A, domain 1"/>
    <property type="match status" value="1"/>
</dbReference>
<gene>
    <name evidence="1" type="ORF">NGAL_HAMBI1145_06720</name>
</gene>
<dbReference type="AlphaFoldDB" id="A0A0T7FA41"/>
<evidence type="ECO:0008006" key="3">
    <source>
        <dbReference type="Google" id="ProtNLM"/>
    </source>
</evidence>
<dbReference type="InterPro" id="IPR052755">
    <property type="entry name" value="Lysozyme_Inhibitor_LprI"/>
</dbReference>
<dbReference type="PANTHER" id="PTHR37549">
    <property type="entry name" value="LIPOPROTEIN LPRI"/>
    <property type="match status" value="1"/>
</dbReference>
<protein>
    <recommendedName>
        <fullName evidence="3">Lysozyme inhibitor LprI N-terminal domain-containing protein</fullName>
    </recommendedName>
</protein>